<proteinExistence type="predicted"/>
<name>A0ACB9ZY53_CATRO</name>
<evidence type="ECO:0000313" key="2">
    <source>
        <dbReference type="Proteomes" id="UP001060085"/>
    </source>
</evidence>
<sequence length="179" mass="20812">MLPFNINDSSCELEFLVVDMPLSYKGIMQRPALNKLKANVSTYSSIKYQSGQKSLFIHLQRSNRFVLKSVDGTEFAYALKYSFLVSNNESEYEIFLAGFRMVLAMNIEQLIFQRDLKVVFGQVMRLFEAKEDNMKKYFVLAKGFLSHSKATWFEKIDRRQNQRADKLFKAISGEEITTI</sequence>
<gene>
    <name evidence="1" type="ORF">M9H77_30456</name>
</gene>
<organism evidence="1 2">
    <name type="scientific">Catharanthus roseus</name>
    <name type="common">Madagascar periwinkle</name>
    <name type="synonym">Vinca rosea</name>
    <dbReference type="NCBI Taxonomy" id="4058"/>
    <lineage>
        <taxon>Eukaryota</taxon>
        <taxon>Viridiplantae</taxon>
        <taxon>Streptophyta</taxon>
        <taxon>Embryophyta</taxon>
        <taxon>Tracheophyta</taxon>
        <taxon>Spermatophyta</taxon>
        <taxon>Magnoliopsida</taxon>
        <taxon>eudicotyledons</taxon>
        <taxon>Gunneridae</taxon>
        <taxon>Pentapetalae</taxon>
        <taxon>asterids</taxon>
        <taxon>lamiids</taxon>
        <taxon>Gentianales</taxon>
        <taxon>Apocynaceae</taxon>
        <taxon>Rauvolfioideae</taxon>
        <taxon>Vinceae</taxon>
        <taxon>Catharanthinae</taxon>
        <taxon>Catharanthus</taxon>
    </lineage>
</organism>
<reference evidence="2" key="1">
    <citation type="journal article" date="2023" name="Nat. Plants">
        <title>Single-cell RNA sequencing provides a high-resolution roadmap for understanding the multicellular compartmentation of specialized metabolism.</title>
        <authorList>
            <person name="Sun S."/>
            <person name="Shen X."/>
            <person name="Li Y."/>
            <person name="Li Y."/>
            <person name="Wang S."/>
            <person name="Li R."/>
            <person name="Zhang H."/>
            <person name="Shen G."/>
            <person name="Guo B."/>
            <person name="Wei J."/>
            <person name="Xu J."/>
            <person name="St-Pierre B."/>
            <person name="Chen S."/>
            <person name="Sun C."/>
        </authorList>
    </citation>
    <scope>NUCLEOTIDE SEQUENCE [LARGE SCALE GENOMIC DNA]</scope>
</reference>
<comment type="caution">
    <text evidence="1">The sequence shown here is derived from an EMBL/GenBank/DDBJ whole genome shotgun (WGS) entry which is preliminary data.</text>
</comment>
<dbReference type="Proteomes" id="UP001060085">
    <property type="component" value="Linkage Group LG07"/>
</dbReference>
<keyword evidence="2" id="KW-1185">Reference proteome</keyword>
<accession>A0ACB9ZY53</accession>
<evidence type="ECO:0000313" key="1">
    <source>
        <dbReference type="EMBL" id="KAI5653269.1"/>
    </source>
</evidence>
<dbReference type="EMBL" id="CM044707">
    <property type="protein sequence ID" value="KAI5653269.1"/>
    <property type="molecule type" value="Genomic_DNA"/>
</dbReference>
<protein>
    <submittedName>
        <fullName evidence="1">Uncharacterized protein</fullName>
    </submittedName>
</protein>